<gene>
    <name evidence="1" type="ORF">ABM124_09105</name>
</gene>
<evidence type="ECO:0000313" key="2">
    <source>
        <dbReference type="Proteomes" id="UP001447151"/>
    </source>
</evidence>
<name>A0ABV1JPP0_NEIPO</name>
<proteinExistence type="predicted"/>
<accession>A0ABV1JPP0</accession>
<dbReference type="Proteomes" id="UP001447151">
    <property type="component" value="Unassembled WGS sequence"/>
</dbReference>
<comment type="caution">
    <text evidence="1">The sequence shown here is derived from an EMBL/GenBank/DDBJ whole genome shotgun (WGS) entry which is preliminary data.</text>
</comment>
<organism evidence="1 2">
    <name type="scientific">Neisseria polysaccharea</name>
    <dbReference type="NCBI Taxonomy" id="489"/>
    <lineage>
        <taxon>Bacteria</taxon>
        <taxon>Pseudomonadati</taxon>
        <taxon>Pseudomonadota</taxon>
        <taxon>Betaproteobacteria</taxon>
        <taxon>Neisseriales</taxon>
        <taxon>Neisseriaceae</taxon>
        <taxon>Neisseria</taxon>
    </lineage>
</organism>
<dbReference type="RefSeq" id="WP_349273337.1">
    <property type="nucleotide sequence ID" value="NZ_JBECZB010000013.1"/>
</dbReference>
<dbReference type="EMBL" id="JBECZB010000013">
    <property type="protein sequence ID" value="MEQ3511443.1"/>
    <property type="molecule type" value="Genomic_DNA"/>
</dbReference>
<keyword evidence="2" id="KW-1185">Reference proteome</keyword>
<evidence type="ECO:0008006" key="3">
    <source>
        <dbReference type="Google" id="ProtNLM"/>
    </source>
</evidence>
<sequence length="72" mass="8169">MKKHPDKHIRAALEYAQSHGWVIVPAGGSAHAFCRLKCVRGHAGHMMSVWSTPKSPENHARQIRRKIDECKE</sequence>
<reference evidence="1 2" key="1">
    <citation type="submission" date="2024-05" db="EMBL/GenBank/DDBJ databases">
        <authorList>
            <person name="Matzinger S.R."/>
            <person name="Bankers L."/>
            <person name="Rossheim A."/>
            <person name="Hetherington-Rauth M.C."/>
            <person name="Smith A."/>
            <person name="Baird S."/>
            <person name="Polanco D."/>
        </authorList>
    </citation>
    <scope>NUCLEOTIDE SEQUENCE [LARGE SCALE GENOMIC DNA]</scope>
    <source>
        <strain evidence="1 2">2024CJ-00066</strain>
    </source>
</reference>
<evidence type="ECO:0000313" key="1">
    <source>
        <dbReference type="EMBL" id="MEQ3511443.1"/>
    </source>
</evidence>
<protein>
    <recommendedName>
        <fullName evidence="3">Phage associated protein</fullName>
    </recommendedName>
</protein>